<feature type="compositionally biased region" description="Polar residues" evidence="1">
    <location>
        <begin position="60"/>
        <end position="82"/>
    </location>
</feature>
<dbReference type="AlphaFoldDB" id="K0SJS4"/>
<evidence type="ECO:0000313" key="2">
    <source>
        <dbReference type="EMBL" id="EJK61231.1"/>
    </source>
</evidence>
<dbReference type="EMBL" id="AGNL01020266">
    <property type="protein sequence ID" value="EJK61231.1"/>
    <property type="molecule type" value="Genomic_DNA"/>
</dbReference>
<comment type="caution">
    <text evidence="2">The sequence shown here is derived from an EMBL/GenBank/DDBJ whole genome shotgun (WGS) entry which is preliminary data.</text>
</comment>
<organism evidence="2 3">
    <name type="scientific">Thalassiosira oceanica</name>
    <name type="common">Marine diatom</name>
    <dbReference type="NCBI Taxonomy" id="159749"/>
    <lineage>
        <taxon>Eukaryota</taxon>
        <taxon>Sar</taxon>
        <taxon>Stramenopiles</taxon>
        <taxon>Ochrophyta</taxon>
        <taxon>Bacillariophyta</taxon>
        <taxon>Coscinodiscophyceae</taxon>
        <taxon>Thalassiosirophycidae</taxon>
        <taxon>Thalassiosirales</taxon>
        <taxon>Thalassiosiraceae</taxon>
        <taxon>Thalassiosira</taxon>
    </lineage>
</organism>
<feature type="non-terminal residue" evidence="2">
    <location>
        <position position="215"/>
    </location>
</feature>
<feature type="compositionally biased region" description="Basic and acidic residues" evidence="1">
    <location>
        <begin position="117"/>
        <end position="132"/>
    </location>
</feature>
<feature type="region of interest" description="Disordered" evidence="1">
    <location>
        <begin position="1"/>
        <end position="215"/>
    </location>
</feature>
<proteinExistence type="predicted"/>
<keyword evidence="3" id="KW-1185">Reference proteome</keyword>
<feature type="compositionally biased region" description="Basic and acidic residues" evidence="1">
    <location>
        <begin position="38"/>
        <end position="59"/>
    </location>
</feature>
<reference evidence="2 3" key="1">
    <citation type="journal article" date="2012" name="Genome Biol.">
        <title>Genome and low-iron response of an oceanic diatom adapted to chronic iron limitation.</title>
        <authorList>
            <person name="Lommer M."/>
            <person name="Specht M."/>
            <person name="Roy A.S."/>
            <person name="Kraemer L."/>
            <person name="Andreson R."/>
            <person name="Gutowska M.A."/>
            <person name="Wolf J."/>
            <person name="Bergner S.V."/>
            <person name="Schilhabel M.B."/>
            <person name="Klostermeier U.C."/>
            <person name="Beiko R.G."/>
            <person name="Rosenstiel P."/>
            <person name="Hippler M."/>
            <person name="Laroche J."/>
        </authorList>
    </citation>
    <scope>NUCLEOTIDE SEQUENCE [LARGE SCALE GENOMIC DNA]</scope>
    <source>
        <strain evidence="2 3">CCMP1005</strain>
    </source>
</reference>
<name>K0SJS4_THAOC</name>
<accession>K0SJS4</accession>
<feature type="compositionally biased region" description="Acidic residues" evidence="1">
    <location>
        <begin position="144"/>
        <end position="153"/>
    </location>
</feature>
<gene>
    <name evidence="2" type="ORF">THAOC_18321</name>
</gene>
<feature type="compositionally biased region" description="Basic and acidic residues" evidence="1">
    <location>
        <begin position="86"/>
        <end position="105"/>
    </location>
</feature>
<evidence type="ECO:0000256" key="1">
    <source>
        <dbReference type="SAM" id="MobiDB-lite"/>
    </source>
</evidence>
<evidence type="ECO:0000313" key="3">
    <source>
        <dbReference type="Proteomes" id="UP000266841"/>
    </source>
</evidence>
<sequence>MNYITTYLPGFGNRRGDDDDEEEEAKSSSDGSQDDGSEDRAGESNHGRVTFEETARDDGSASTASNYRSHFATQPGFLTQAQPDDGSTRGRDAVRDAREEGEAEARPGAGAVGLREGSQDRLAHGVDGRHGADGAVGGRPLSQEADEEEEEDGGRERAEEGLKAAASAAAVRGGEMPGDPPAERADDRKAPPEAEGMDTGHGDDGPDAAAPSGDR</sequence>
<protein>
    <submittedName>
        <fullName evidence="2">Uncharacterized protein</fullName>
    </submittedName>
</protein>
<dbReference type="Proteomes" id="UP000266841">
    <property type="component" value="Unassembled WGS sequence"/>
</dbReference>
<feature type="compositionally biased region" description="Basic and acidic residues" evidence="1">
    <location>
        <begin position="181"/>
        <end position="204"/>
    </location>
</feature>